<dbReference type="PROSITE" id="PS50968">
    <property type="entry name" value="BIOTINYL_LIPOYL"/>
    <property type="match status" value="1"/>
</dbReference>
<dbReference type="Gene3D" id="2.40.50.100">
    <property type="match status" value="1"/>
</dbReference>
<dbReference type="InterPro" id="IPR011053">
    <property type="entry name" value="Single_hybrid_motif"/>
</dbReference>
<keyword evidence="6 8" id="KW-0275">Fatty acid biosynthesis</keyword>
<dbReference type="SUPFAM" id="SSF51230">
    <property type="entry name" value="Single hybrid motif"/>
    <property type="match status" value="1"/>
</dbReference>
<dbReference type="CDD" id="cd06850">
    <property type="entry name" value="biotinyl_domain"/>
    <property type="match status" value="1"/>
</dbReference>
<dbReference type="NCBIfam" id="TIGR00531">
    <property type="entry name" value="BCCP"/>
    <property type="match status" value="1"/>
</dbReference>
<organism evidence="10 11">
    <name type="scientific">Brotonthovivens ammoniilytica</name>
    <dbReference type="NCBI Taxonomy" id="2981725"/>
    <lineage>
        <taxon>Bacteria</taxon>
        <taxon>Bacillati</taxon>
        <taxon>Bacillota</taxon>
        <taxon>Clostridia</taxon>
        <taxon>Lachnospirales</taxon>
        <taxon>Lachnospiraceae</taxon>
        <taxon>Brotonthovivens</taxon>
    </lineage>
</organism>
<dbReference type="InterPro" id="IPR001882">
    <property type="entry name" value="Biotin_BS"/>
</dbReference>
<comment type="function">
    <text evidence="8">This protein is a component of the acetyl coenzyme A carboxylase complex; first, biotin carboxylase catalyzes the carboxylation of the carrier protein and then the transcarboxylase transfers the carboxyl group to form malonyl-CoA.</text>
</comment>
<evidence type="ECO:0000256" key="1">
    <source>
        <dbReference type="ARBA" id="ARBA00005194"/>
    </source>
</evidence>
<dbReference type="PANTHER" id="PTHR45266:SF3">
    <property type="entry name" value="OXALOACETATE DECARBOXYLASE ALPHA CHAIN"/>
    <property type="match status" value="1"/>
</dbReference>
<dbReference type="GO" id="GO:0003989">
    <property type="term" value="F:acetyl-CoA carboxylase activity"/>
    <property type="evidence" value="ECO:0007669"/>
    <property type="project" value="UniProtKB-EC"/>
</dbReference>
<dbReference type="PANTHER" id="PTHR45266">
    <property type="entry name" value="OXALOACETATE DECARBOXYLASE ALPHA CHAIN"/>
    <property type="match status" value="1"/>
</dbReference>
<keyword evidence="10" id="KW-0436">Ligase</keyword>
<dbReference type="RefSeq" id="WP_158424284.1">
    <property type="nucleotide sequence ID" value="NZ_JAOQJQ010000001.1"/>
</dbReference>
<proteinExistence type="predicted"/>
<name>A0ABT2TH90_9FIRM</name>
<reference evidence="10 11" key="1">
    <citation type="journal article" date="2021" name="ISME Commun">
        <title>Automated analysis of genomic sequences facilitates high-throughput and comprehensive description of bacteria.</title>
        <authorList>
            <person name="Hitch T.C.A."/>
        </authorList>
    </citation>
    <scope>NUCLEOTIDE SEQUENCE [LARGE SCALE GENOMIC DNA]</scope>
    <source>
        <strain evidence="10 11">Sanger_109</strain>
    </source>
</reference>
<evidence type="ECO:0000256" key="2">
    <source>
        <dbReference type="ARBA" id="ARBA00017562"/>
    </source>
</evidence>
<comment type="caution">
    <text evidence="10">The sequence shown here is derived from an EMBL/GenBank/DDBJ whole genome shotgun (WGS) entry which is preliminary data.</text>
</comment>
<feature type="domain" description="Lipoyl-binding" evidence="9">
    <location>
        <begin position="78"/>
        <end position="154"/>
    </location>
</feature>
<accession>A0ABT2TH90</accession>
<protein>
    <recommendedName>
        <fullName evidence="2 8">Biotin carboxyl carrier protein of acetyl-CoA carboxylase</fullName>
    </recommendedName>
</protein>
<keyword evidence="7 8" id="KW-0092">Biotin</keyword>
<dbReference type="Proteomes" id="UP001652442">
    <property type="component" value="Unassembled WGS sequence"/>
</dbReference>
<keyword evidence="4 8" id="KW-0276">Fatty acid metabolism</keyword>
<dbReference type="InterPro" id="IPR000089">
    <property type="entry name" value="Biotin_lipoyl"/>
</dbReference>
<sequence length="154" mass="16573">MEVDQIIKLMEAVSKNGLTEMSYEENGAILKLKKSNGKIQMQPLQVPNMPVMNAVPVVNTEVSAAGFEGNEADAQPSGNHMSSPLVGTFYAAPSPDAEPFVKVGDTVKKGQVLGIVEAMKLMNEIESEFDGIVKAILVENGELIEYGQDMFIIG</sequence>
<evidence type="ECO:0000256" key="3">
    <source>
        <dbReference type="ARBA" id="ARBA00022516"/>
    </source>
</evidence>
<dbReference type="InterPro" id="IPR050709">
    <property type="entry name" value="Biotin_Carboxyl_Carrier/Decarb"/>
</dbReference>
<evidence type="ECO:0000256" key="5">
    <source>
        <dbReference type="ARBA" id="ARBA00023098"/>
    </source>
</evidence>
<evidence type="ECO:0000256" key="4">
    <source>
        <dbReference type="ARBA" id="ARBA00022832"/>
    </source>
</evidence>
<dbReference type="EMBL" id="JAOQJQ010000001">
    <property type="protein sequence ID" value="MCU6761487.1"/>
    <property type="molecule type" value="Genomic_DNA"/>
</dbReference>
<evidence type="ECO:0000313" key="11">
    <source>
        <dbReference type="Proteomes" id="UP001652442"/>
    </source>
</evidence>
<keyword evidence="3 8" id="KW-0444">Lipid biosynthesis</keyword>
<evidence type="ECO:0000256" key="7">
    <source>
        <dbReference type="ARBA" id="ARBA00023267"/>
    </source>
</evidence>
<dbReference type="PROSITE" id="PS00188">
    <property type="entry name" value="BIOTIN"/>
    <property type="match status" value="1"/>
</dbReference>
<dbReference type="PRINTS" id="PR01071">
    <property type="entry name" value="ACOABIOTINCC"/>
</dbReference>
<evidence type="ECO:0000313" key="10">
    <source>
        <dbReference type="EMBL" id="MCU6761487.1"/>
    </source>
</evidence>
<keyword evidence="5 8" id="KW-0443">Lipid metabolism</keyword>
<evidence type="ECO:0000256" key="8">
    <source>
        <dbReference type="RuleBase" id="RU364072"/>
    </source>
</evidence>
<evidence type="ECO:0000256" key="6">
    <source>
        <dbReference type="ARBA" id="ARBA00023160"/>
    </source>
</evidence>
<comment type="pathway">
    <text evidence="1 8">Lipid metabolism; fatty acid biosynthesis.</text>
</comment>
<gene>
    <name evidence="10" type="primary">accB</name>
    <name evidence="10" type="ORF">OCV88_03915</name>
</gene>
<dbReference type="Pfam" id="PF00364">
    <property type="entry name" value="Biotin_lipoyl"/>
    <property type="match status" value="1"/>
</dbReference>
<keyword evidence="11" id="KW-1185">Reference proteome</keyword>
<evidence type="ECO:0000259" key="9">
    <source>
        <dbReference type="PROSITE" id="PS50968"/>
    </source>
</evidence>
<dbReference type="InterPro" id="IPR001249">
    <property type="entry name" value="AcCoA_biotinCC"/>
</dbReference>